<proteinExistence type="predicted"/>
<keyword evidence="2" id="KW-1185">Reference proteome</keyword>
<dbReference type="Proteomes" id="UP000298652">
    <property type="component" value="Chromosome 3"/>
</dbReference>
<name>A0A4U6V464_SETVI</name>
<dbReference type="Gramene" id="TKW23858">
    <property type="protein sequence ID" value="TKW23858"/>
    <property type="gene ID" value="SEVIR_3G014650v2"/>
</dbReference>
<organism evidence="1 2">
    <name type="scientific">Setaria viridis</name>
    <name type="common">Green bristlegrass</name>
    <name type="synonym">Setaria italica subsp. viridis</name>
    <dbReference type="NCBI Taxonomy" id="4556"/>
    <lineage>
        <taxon>Eukaryota</taxon>
        <taxon>Viridiplantae</taxon>
        <taxon>Streptophyta</taxon>
        <taxon>Embryophyta</taxon>
        <taxon>Tracheophyta</taxon>
        <taxon>Spermatophyta</taxon>
        <taxon>Magnoliopsida</taxon>
        <taxon>Liliopsida</taxon>
        <taxon>Poales</taxon>
        <taxon>Poaceae</taxon>
        <taxon>PACMAD clade</taxon>
        <taxon>Panicoideae</taxon>
        <taxon>Panicodae</taxon>
        <taxon>Paniceae</taxon>
        <taxon>Cenchrinae</taxon>
        <taxon>Setaria</taxon>
    </lineage>
</organism>
<reference evidence="1" key="1">
    <citation type="submission" date="2019-03" db="EMBL/GenBank/DDBJ databases">
        <title>WGS assembly of Setaria viridis.</title>
        <authorList>
            <person name="Huang P."/>
            <person name="Jenkins J."/>
            <person name="Grimwood J."/>
            <person name="Barry K."/>
            <person name="Healey A."/>
            <person name="Mamidi S."/>
            <person name="Sreedasyam A."/>
            <person name="Shu S."/>
            <person name="Feldman M."/>
            <person name="Wu J."/>
            <person name="Yu Y."/>
            <person name="Chen C."/>
            <person name="Johnson J."/>
            <person name="Rokhsar D."/>
            <person name="Baxter I."/>
            <person name="Schmutz J."/>
            <person name="Brutnell T."/>
            <person name="Kellogg E."/>
        </authorList>
    </citation>
    <scope>NUCLEOTIDE SEQUENCE [LARGE SCALE GENOMIC DNA]</scope>
</reference>
<sequence>MLTLVLLTRYLLFRRMSLIRLGCGKLTVTGLR</sequence>
<dbReference type="AlphaFoldDB" id="A0A4U6V464"/>
<dbReference type="EMBL" id="CM016554">
    <property type="protein sequence ID" value="TKW23858.1"/>
    <property type="molecule type" value="Genomic_DNA"/>
</dbReference>
<evidence type="ECO:0000313" key="1">
    <source>
        <dbReference type="EMBL" id="TKW23858.1"/>
    </source>
</evidence>
<accession>A0A4U6V464</accession>
<gene>
    <name evidence="1" type="ORF">SEVIR_3G014650v2</name>
</gene>
<protein>
    <submittedName>
        <fullName evidence="1">Uncharacterized protein</fullName>
    </submittedName>
</protein>
<evidence type="ECO:0000313" key="2">
    <source>
        <dbReference type="Proteomes" id="UP000298652"/>
    </source>
</evidence>